<dbReference type="PANTHER" id="PTHR12307">
    <property type="entry name" value="PROTEIN PHOSPHATASE 1 REGULATORY SUBUNIT"/>
    <property type="match status" value="1"/>
</dbReference>
<gene>
    <name evidence="3" type="ORF">RF11_07314</name>
</gene>
<dbReference type="GO" id="GO:2001069">
    <property type="term" value="F:glycogen binding"/>
    <property type="evidence" value="ECO:0007669"/>
    <property type="project" value="TreeGrafter"/>
</dbReference>
<evidence type="ECO:0000256" key="1">
    <source>
        <dbReference type="SAM" id="MobiDB-lite"/>
    </source>
</evidence>
<dbReference type="Proteomes" id="UP000031668">
    <property type="component" value="Unassembled WGS sequence"/>
</dbReference>
<feature type="region of interest" description="Disordered" evidence="1">
    <location>
        <begin position="1"/>
        <end position="34"/>
    </location>
</feature>
<evidence type="ECO:0000259" key="2">
    <source>
        <dbReference type="PROSITE" id="PS51159"/>
    </source>
</evidence>
<reference evidence="3 4" key="1">
    <citation type="journal article" date="2014" name="Genome Biol. Evol.">
        <title>The genome of the myxosporean Thelohanellus kitauei shows adaptations to nutrient acquisition within its fish host.</title>
        <authorList>
            <person name="Yang Y."/>
            <person name="Xiong J."/>
            <person name="Zhou Z."/>
            <person name="Huo F."/>
            <person name="Miao W."/>
            <person name="Ran C."/>
            <person name="Liu Y."/>
            <person name="Zhang J."/>
            <person name="Feng J."/>
            <person name="Wang M."/>
            <person name="Wang M."/>
            <person name="Wang L."/>
            <person name="Yao B."/>
        </authorList>
    </citation>
    <scope>NUCLEOTIDE SEQUENCE [LARGE SCALE GENOMIC DNA]</scope>
    <source>
        <strain evidence="3">Wuqing</strain>
    </source>
</reference>
<dbReference type="GO" id="GO:0008157">
    <property type="term" value="F:protein phosphatase 1 binding"/>
    <property type="evidence" value="ECO:0007669"/>
    <property type="project" value="TreeGrafter"/>
</dbReference>
<protein>
    <submittedName>
        <fullName evidence="3">Protein phosphatase 1 regulatory subunit 3C-B</fullName>
    </submittedName>
</protein>
<dbReference type="PROSITE" id="PS51159">
    <property type="entry name" value="CBM21"/>
    <property type="match status" value="1"/>
</dbReference>
<dbReference type="OMA" id="CENIGKC"/>
<comment type="caution">
    <text evidence="3">The sequence shown here is derived from an EMBL/GenBank/DDBJ whole genome shotgun (WGS) entry which is preliminary data.</text>
</comment>
<evidence type="ECO:0000313" key="3">
    <source>
        <dbReference type="EMBL" id="KII67687.1"/>
    </source>
</evidence>
<dbReference type="Gene3D" id="2.60.40.2440">
    <property type="entry name" value="Carbohydrate binding type-21 domain"/>
    <property type="match status" value="1"/>
</dbReference>
<accession>A0A0C2N1D0</accession>
<keyword evidence="4" id="KW-1185">Reference proteome</keyword>
<dbReference type="InterPro" id="IPR005036">
    <property type="entry name" value="CBM21_dom"/>
</dbReference>
<dbReference type="GO" id="GO:0005979">
    <property type="term" value="P:regulation of glycogen biosynthetic process"/>
    <property type="evidence" value="ECO:0007669"/>
    <property type="project" value="TreeGrafter"/>
</dbReference>
<dbReference type="PANTHER" id="PTHR12307:SF53">
    <property type="entry name" value="PROTEIN PHOSPHATASE 1 REGULATORY SUBUNIT"/>
    <property type="match status" value="1"/>
</dbReference>
<dbReference type="GO" id="GO:0000164">
    <property type="term" value="C:protein phosphatase type 1 complex"/>
    <property type="evidence" value="ECO:0007669"/>
    <property type="project" value="TreeGrafter"/>
</dbReference>
<dbReference type="InterPro" id="IPR038175">
    <property type="entry name" value="CBM21_dom_sf"/>
</dbReference>
<dbReference type="AlphaFoldDB" id="A0A0C2N1D0"/>
<feature type="domain" description="CBM21" evidence="2">
    <location>
        <begin position="107"/>
        <end position="216"/>
    </location>
</feature>
<dbReference type="InterPro" id="IPR050782">
    <property type="entry name" value="PP1_regulatory_subunit_3"/>
</dbReference>
<dbReference type="OrthoDB" id="1881at2759"/>
<dbReference type="Pfam" id="PF03370">
    <property type="entry name" value="CBM_21"/>
    <property type="match status" value="1"/>
</dbReference>
<proteinExistence type="predicted"/>
<dbReference type="EMBL" id="JWZT01003122">
    <property type="protein sequence ID" value="KII67687.1"/>
    <property type="molecule type" value="Genomic_DNA"/>
</dbReference>
<name>A0A0C2N1D0_THEKT</name>
<evidence type="ECO:0000313" key="4">
    <source>
        <dbReference type="Proteomes" id="UP000031668"/>
    </source>
</evidence>
<sequence length="218" mass="25426">MKKPNQGNEGQPEKPATRTSGGAKNGERSPKMVSFADTVGQKLVEVRNYMPSNESLQLQSSLESINLSRLFNTSLSLKDEDVHDFRWISNFQALDPESESYVPELHKRKVILEKLTIIEQDINGPQTLVGYVRVLNIDFKKEVFVRYTYDNWKEEFNCYAKFEEHSEKTDTDVFRFSIDLKKDPYICSSVMEFAIGYKVKNVFYWDNNKGCNFKIYHF</sequence>
<organism evidence="3 4">
    <name type="scientific">Thelohanellus kitauei</name>
    <name type="common">Myxosporean</name>
    <dbReference type="NCBI Taxonomy" id="669202"/>
    <lineage>
        <taxon>Eukaryota</taxon>
        <taxon>Metazoa</taxon>
        <taxon>Cnidaria</taxon>
        <taxon>Myxozoa</taxon>
        <taxon>Myxosporea</taxon>
        <taxon>Bivalvulida</taxon>
        <taxon>Platysporina</taxon>
        <taxon>Myxobolidae</taxon>
        <taxon>Thelohanellus</taxon>
    </lineage>
</organism>